<organism evidence="1 2">
    <name type="scientific">Marinomonas primoryensis</name>
    <dbReference type="NCBI Taxonomy" id="178399"/>
    <lineage>
        <taxon>Bacteria</taxon>
        <taxon>Pseudomonadati</taxon>
        <taxon>Pseudomonadota</taxon>
        <taxon>Gammaproteobacteria</taxon>
        <taxon>Oceanospirillales</taxon>
        <taxon>Oceanospirillaceae</taxon>
        <taxon>Marinomonas</taxon>
    </lineage>
</organism>
<reference evidence="1 2" key="1">
    <citation type="submission" date="2020-06" db="EMBL/GenBank/DDBJ databases">
        <authorList>
            <person name="Voronona O.L."/>
            <person name="Aksenova E.I."/>
            <person name="Kunda M.S."/>
            <person name="Semenov A.N."/>
            <person name="Ryzhova N."/>
        </authorList>
    </citation>
    <scope>NUCLEOTIDE SEQUENCE [LARGE SCALE GENOMIC DNA]</scope>
    <source>
        <strain evidence="1 2">MPKMM3633</strain>
    </source>
</reference>
<dbReference type="Proteomes" id="UP000509371">
    <property type="component" value="Chromosome"/>
</dbReference>
<name>A0A859D663_9GAMM</name>
<accession>A0A859D663</accession>
<gene>
    <name evidence="1" type="ORF">MP3633_3782</name>
</gene>
<evidence type="ECO:0000313" key="1">
    <source>
        <dbReference type="EMBL" id="QKK82509.1"/>
    </source>
</evidence>
<protein>
    <submittedName>
        <fullName evidence="1">Uncharacterized protein</fullName>
    </submittedName>
</protein>
<dbReference type="AlphaFoldDB" id="A0A859D663"/>
<evidence type="ECO:0000313" key="2">
    <source>
        <dbReference type="Proteomes" id="UP000509371"/>
    </source>
</evidence>
<dbReference type="EMBL" id="CP054301">
    <property type="protein sequence ID" value="QKK82509.1"/>
    <property type="molecule type" value="Genomic_DNA"/>
</dbReference>
<proteinExistence type="predicted"/>
<sequence>MAVIDGSIIELSLKRRGHKVTASLVIKQLTEIIVVKKRRQLAS</sequence>
<dbReference type="KEGG" id="mpri:MP3633_3782"/>